<dbReference type="SMART" id="SM00320">
    <property type="entry name" value="WD40"/>
    <property type="match status" value="7"/>
</dbReference>
<feature type="repeat" description="WD" evidence="3">
    <location>
        <begin position="321"/>
        <end position="363"/>
    </location>
</feature>
<dbReference type="PhylomeDB" id="A0A0D2W1Q5"/>
<feature type="region of interest" description="Disordered" evidence="4">
    <location>
        <begin position="100"/>
        <end position="147"/>
    </location>
</feature>
<dbReference type="PROSITE" id="PS50082">
    <property type="entry name" value="WD_REPEATS_2"/>
    <property type="match status" value="2"/>
</dbReference>
<gene>
    <name evidence="5" type="ORF">CAOG_008257</name>
</gene>
<dbReference type="STRING" id="595528.A0A0D2W1Q5"/>
<protein>
    <submittedName>
        <fullName evidence="5">Photoregulatory zinc-finger protein COP1</fullName>
    </submittedName>
</protein>
<dbReference type="InterPro" id="IPR036322">
    <property type="entry name" value="WD40_repeat_dom_sf"/>
</dbReference>
<evidence type="ECO:0000256" key="4">
    <source>
        <dbReference type="SAM" id="MobiDB-lite"/>
    </source>
</evidence>
<reference evidence="6" key="1">
    <citation type="submission" date="2011-02" db="EMBL/GenBank/DDBJ databases">
        <title>The Genome Sequence of Capsaspora owczarzaki ATCC 30864.</title>
        <authorList>
            <person name="Russ C."/>
            <person name="Cuomo C."/>
            <person name="Burger G."/>
            <person name="Gray M.W."/>
            <person name="Holland P.W.H."/>
            <person name="King N."/>
            <person name="Lang F.B.F."/>
            <person name="Roger A.J."/>
            <person name="Ruiz-Trillo I."/>
            <person name="Young S.K."/>
            <person name="Zeng Q."/>
            <person name="Gargeya S."/>
            <person name="Alvarado L."/>
            <person name="Berlin A."/>
            <person name="Chapman S.B."/>
            <person name="Chen Z."/>
            <person name="Freedman E."/>
            <person name="Gellesch M."/>
            <person name="Goldberg J."/>
            <person name="Griggs A."/>
            <person name="Gujja S."/>
            <person name="Heilman E."/>
            <person name="Heiman D."/>
            <person name="Howarth C."/>
            <person name="Mehta T."/>
            <person name="Neiman D."/>
            <person name="Pearson M."/>
            <person name="Roberts A."/>
            <person name="Saif S."/>
            <person name="Shea T."/>
            <person name="Shenoy N."/>
            <person name="Sisk P."/>
            <person name="Stolte C."/>
            <person name="Sykes S."/>
            <person name="White J."/>
            <person name="Yandava C."/>
            <person name="Haas B."/>
            <person name="Nusbaum C."/>
            <person name="Birren B."/>
        </authorList>
    </citation>
    <scope>NUCLEOTIDE SEQUENCE</scope>
    <source>
        <strain evidence="6">ATCC 30864</strain>
    </source>
</reference>
<keyword evidence="2" id="KW-0677">Repeat</keyword>
<keyword evidence="1 3" id="KW-0853">WD repeat</keyword>
<keyword evidence="5" id="KW-0862">Zinc</keyword>
<name>A0A0D2W1Q5_CAPO3</name>
<evidence type="ECO:0000256" key="1">
    <source>
        <dbReference type="ARBA" id="ARBA00022574"/>
    </source>
</evidence>
<dbReference type="InterPro" id="IPR001680">
    <property type="entry name" value="WD40_rpt"/>
</dbReference>
<dbReference type="PROSITE" id="PS50294">
    <property type="entry name" value="WD_REPEATS_REGION"/>
    <property type="match status" value="1"/>
</dbReference>
<dbReference type="InterPro" id="IPR042755">
    <property type="entry name" value="COP1"/>
</dbReference>
<evidence type="ECO:0000256" key="3">
    <source>
        <dbReference type="PROSITE-ProRule" id="PRU00221"/>
    </source>
</evidence>
<dbReference type="Pfam" id="PF00400">
    <property type="entry name" value="WD40"/>
    <property type="match status" value="3"/>
</dbReference>
<evidence type="ECO:0000256" key="2">
    <source>
        <dbReference type="ARBA" id="ARBA00022737"/>
    </source>
</evidence>
<dbReference type="Gene3D" id="2.130.10.10">
    <property type="entry name" value="YVTN repeat-like/Quinoprotein amine dehydrogenase"/>
    <property type="match status" value="1"/>
</dbReference>
<dbReference type="GO" id="GO:0061630">
    <property type="term" value="F:ubiquitin protein ligase activity"/>
    <property type="evidence" value="ECO:0007669"/>
    <property type="project" value="InterPro"/>
</dbReference>
<accession>A0A0D2W1Q5</accession>
<dbReference type="GO" id="GO:0008270">
    <property type="term" value="F:zinc ion binding"/>
    <property type="evidence" value="ECO:0007669"/>
    <property type="project" value="UniProtKB-KW"/>
</dbReference>
<dbReference type="EMBL" id="KE346378">
    <property type="protein sequence ID" value="KJE98267.1"/>
    <property type="molecule type" value="Genomic_DNA"/>
</dbReference>
<dbReference type="AlphaFoldDB" id="A0A0D2W1Q5"/>
<dbReference type="PRINTS" id="PR00320">
    <property type="entry name" value="GPROTEINBRPT"/>
</dbReference>
<proteinExistence type="predicted"/>
<evidence type="ECO:0000313" key="6">
    <source>
        <dbReference type="Proteomes" id="UP000008743"/>
    </source>
</evidence>
<keyword evidence="5" id="KW-0479">Metal-binding</keyword>
<evidence type="ECO:0000313" key="5">
    <source>
        <dbReference type="EMBL" id="KJE98267.1"/>
    </source>
</evidence>
<feature type="repeat" description="WD" evidence="3">
    <location>
        <begin position="407"/>
        <end position="447"/>
    </location>
</feature>
<dbReference type="InterPro" id="IPR020472">
    <property type="entry name" value="WD40_PAC1"/>
</dbReference>
<dbReference type="PANTHER" id="PTHR44080">
    <property type="entry name" value="E3 UBIQUITIN-PROTEIN LIGASE COP1"/>
    <property type="match status" value="1"/>
</dbReference>
<keyword evidence="6" id="KW-1185">Reference proteome</keyword>
<dbReference type="Proteomes" id="UP000008743">
    <property type="component" value="Unassembled WGS sequence"/>
</dbReference>
<dbReference type="OrthoDB" id="273771at2759"/>
<dbReference type="SUPFAM" id="SSF50978">
    <property type="entry name" value="WD40 repeat-like"/>
    <property type="match status" value="1"/>
</dbReference>
<organism evidence="5 6">
    <name type="scientific">Capsaspora owczarzaki (strain ATCC 30864)</name>
    <dbReference type="NCBI Taxonomy" id="595528"/>
    <lineage>
        <taxon>Eukaryota</taxon>
        <taxon>Filasterea</taxon>
        <taxon>Capsaspora</taxon>
    </lineage>
</organism>
<dbReference type="InParanoid" id="A0A0D2W1Q5"/>
<dbReference type="RefSeq" id="XP_004342426.2">
    <property type="nucleotide sequence ID" value="XM_004342377.2"/>
</dbReference>
<dbReference type="eggNOG" id="ENOG502QQ8V">
    <property type="taxonomic scope" value="Eukaryota"/>
</dbReference>
<sequence length="541" mass="60263">MFPNALAQRLAESYLRNPLSQLQQLCTKSSWSLPDITAVLQTLENKRRQLVASEESIETELLHTFLTEAERRTKVEVLQLANQLRTIQADLQATTERRNSLRQLEASEVGDSGPPSKRSRLADEVPEPTESAAVADGSQPRNPSGPIALSGSAAFTSLVSAVQKPAYMKSLAQRKNRVYTEFPDLLQHYFDAHRRTPGRAVNRFSTSLSMFTRYDTANVLTTLRYGDADNFSSIISSIEFDKDEKVFSTAGVQKKIKIFDFETFANTTYVDVHYPVLEITLEHKISSQSWNPFMQSVLAVSDYSGAVGLWDVNTGQNLRIFQEHEKRAWTVDFAQTDPTRLASGSDDSRVLIWSTTAAQSMLNITTPSNVCTVKFNPVNSNEILAGSADHSVYLFDLRNTKQPARVFQSHSKAVSYVKFLNSSDFVTASTDSTLKLWNVNNGQLLRTFSGHTNERNFVGLTTNSQFIACGSEKNAVVVYYKSISHPAIEHRFDYEGAPPQNDQDTSRFVCAVCFRGQSNLLLCANSIGTLRLIELAQSSAS</sequence>
<keyword evidence="5" id="KW-0863">Zinc-finger</keyword>
<dbReference type="InterPro" id="IPR015943">
    <property type="entry name" value="WD40/YVTN_repeat-like_dom_sf"/>
</dbReference>